<dbReference type="Gene3D" id="3.90.1200.10">
    <property type="match status" value="1"/>
</dbReference>
<accession>A0A9P0BKA1</accession>
<organism evidence="2 3">
    <name type="scientific">Brassicogethes aeneus</name>
    <name type="common">Rape pollen beetle</name>
    <name type="synonym">Meligethes aeneus</name>
    <dbReference type="NCBI Taxonomy" id="1431903"/>
    <lineage>
        <taxon>Eukaryota</taxon>
        <taxon>Metazoa</taxon>
        <taxon>Ecdysozoa</taxon>
        <taxon>Arthropoda</taxon>
        <taxon>Hexapoda</taxon>
        <taxon>Insecta</taxon>
        <taxon>Pterygota</taxon>
        <taxon>Neoptera</taxon>
        <taxon>Endopterygota</taxon>
        <taxon>Coleoptera</taxon>
        <taxon>Polyphaga</taxon>
        <taxon>Cucujiformia</taxon>
        <taxon>Nitidulidae</taxon>
        <taxon>Meligethinae</taxon>
        <taxon>Brassicogethes</taxon>
    </lineage>
</organism>
<feature type="domain" description="CHK kinase-like" evidence="1">
    <location>
        <begin position="132"/>
        <end position="320"/>
    </location>
</feature>
<dbReference type="PANTHER" id="PTHR11012">
    <property type="entry name" value="PROTEIN KINASE-LIKE DOMAIN-CONTAINING"/>
    <property type="match status" value="1"/>
</dbReference>
<dbReference type="AlphaFoldDB" id="A0A9P0BKA1"/>
<sequence length="400" mass="46258">MYEIENLSDLLKGQLDEELEYVDYSAKSLTGPGENFGSVMLSVEIKCKNKKTNNEETIYAVAKTPPPSEFMQKIFKTDLTFKPEIEFYRTVFPLLQEFQKKHGMKPLQYHAKFLGGRLNLKNTDTMDSNAVLLIENIAVKGFKCADRLKGFDLETIKLILQDLANLHATGIALKLQCPDEFNKKVKPYVNIMIFGDDAGSENFVEDNIKATRDILGANEEVKPFLHAVIELLRKKCDNSPKEPFATIVHQDLWVNNLMLKEENGKFIENKFVDFQMCRYVSPADDLFFLLLTSVQNDIILEKWDFLVQFYHEQFIDNLKKFDVNTEPFSREAFDQEIKDSYQRQYVHASCMLFPLLMDKSKAKPIGKDFDPKNEPPMEPSEAHKKKLCTIVKLYNKNGWL</sequence>
<dbReference type="OrthoDB" id="191037at2759"/>
<reference evidence="2" key="1">
    <citation type="submission" date="2021-12" db="EMBL/GenBank/DDBJ databases">
        <authorList>
            <person name="King R."/>
        </authorList>
    </citation>
    <scope>NUCLEOTIDE SEQUENCE</scope>
</reference>
<dbReference type="SMART" id="SM00587">
    <property type="entry name" value="CHK"/>
    <property type="match status" value="1"/>
</dbReference>
<name>A0A9P0BKA1_BRAAE</name>
<keyword evidence="3" id="KW-1185">Reference proteome</keyword>
<dbReference type="InterPro" id="IPR011009">
    <property type="entry name" value="Kinase-like_dom_sf"/>
</dbReference>
<dbReference type="Proteomes" id="UP001154078">
    <property type="component" value="Chromosome 9"/>
</dbReference>
<evidence type="ECO:0000313" key="2">
    <source>
        <dbReference type="EMBL" id="CAH0564394.1"/>
    </source>
</evidence>
<dbReference type="Pfam" id="PF02958">
    <property type="entry name" value="EcKL"/>
    <property type="match status" value="1"/>
</dbReference>
<evidence type="ECO:0000259" key="1">
    <source>
        <dbReference type="SMART" id="SM00587"/>
    </source>
</evidence>
<dbReference type="PANTHER" id="PTHR11012:SF55">
    <property type="entry name" value="BHLH DOMAIN-CONTAINING PROTEIN"/>
    <property type="match status" value="1"/>
</dbReference>
<dbReference type="SUPFAM" id="SSF56112">
    <property type="entry name" value="Protein kinase-like (PK-like)"/>
    <property type="match status" value="1"/>
</dbReference>
<dbReference type="EMBL" id="OV121140">
    <property type="protein sequence ID" value="CAH0564394.1"/>
    <property type="molecule type" value="Genomic_DNA"/>
</dbReference>
<gene>
    <name evidence="2" type="ORF">MELIAE_LOCUS12971</name>
</gene>
<dbReference type="InterPro" id="IPR004119">
    <property type="entry name" value="EcKL"/>
</dbReference>
<protein>
    <recommendedName>
        <fullName evidence="1">CHK kinase-like domain-containing protein</fullName>
    </recommendedName>
</protein>
<proteinExistence type="predicted"/>
<dbReference type="InterPro" id="IPR015897">
    <property type="entry name" value="CHK_kinase-like"/>
</dbReference>
<evidence type="ECO:0000313" key="3">
    <source>
        <dbReference type="Proteomes" id="UP001154078"/>
    </source>
</evidence>